<dbReference type="Pfam" id="PF13229">
    <property type="entry name" value="Beta_helix"/>
    <property type="match status" value="1"/>
</dbReference>
<feature type="compositionally biased region" description="Basic and acidic residues" evidence="1">
    <location>
        <begin position="400"/>
        <end position="409"/>
    </location>
</feature>
<evidence type="ECO:0000313" key="5">
    <source>
        <dbReference type="Proteomes" id="UP000248966"/>
    </source>
</evidence>
<protein>
    <submittedName>
        <fullName evidence="4">Glucosylceramidase</fullName>
    </submittedName>
</protein>
<reference evidence="4 5" key="1">
    <citation type="submission" date="2018-03" db="EMBL/GenBank/DDBJ databases">
        <title>Defining the species Micromonospora saelicesensis and Micromonospora noduli under the framework of genomics.</title>
        <authorList>
            <person name="Riesco R."/>
            <person name="Trujillo M.E."/>
        </authorList>
    </citation>
    <scope>NUCLEOTIDE SEQUENCE [LARGE SCALE GENOMIC DNA]</scope>
    <source>
        <strain evidence="4 5">LAH08</strain>
    </source>
</reference>
<feature type="signal peptide" evidence="2">
    <location>
        <begin position="1"/>
        <end position="28"/>
    </location>
</feature>
<dbReference type="SUPFAM" id="SSF49299">
    <property type="entry name" value="PKD domain"/>
    <property type="match status" value="1"/>
</dbReference>
<dbReference type="InterPro" id="IPR012334">
    <property type="entry name" value="Pectin_lyas_fold"/>
</dbReference>
<dbReference type="CDD" id="cd00257">
    <property type="entry name" value="beta-trefoil_FSCN-like"/>
    <property type="match status" value="2"/>
</dbReference>
<dbReference type="Gene3D" id="2.160.20.10">
    <property type="entry name" value="Single-stranded right-handed beta-helix, Pectin lyase-like"/>
    <property type="match status" value="1"/>
</dbReference>
<comment type="caution">
    <text evidence="4">The sequence shown here is derived from an EMBL/GenBank/DDBJ whole genome shotgun (WGS) entry which is preliminary data.</text>
</comment>
<dbReference type="PANTHER" id="PTHR33351">
    <property type="entry name" value="HISACTOPHILIN-1-RELATED"/>
    <property type="match status" value="1"/>
</dbReference>
<dbReference type="InterPro" id="IPR039448">
    <property type="entry name" value="Beta_helix"/>
</dbReference>
<feature type="region of interest" description="Disordered" evidence="1">
    <location>
        <begin position="382"/>
        <end position="411"/>
    </location>
</feature>
<evidence type="ECO:0000256" key="1">
    <source>
        <dbReference type="SAM" id="MobiDB-lite"/>
    </source>
</evidence>
<dbReference type="InterPro" id="IPR035986">
    <property type="entry name" value="PKD_dom_sf"/>
</dbReference>
<dbReference type="AlphaFoldDB" id="A0A328N5Q9"/>
<dbReference type="Proteomes" id="UP000248966">
    <property type="component" value="Unassembled WGS sequence"/>
</dbReference>
<dbReference type="GO" id="GO:0051015">
    <property type="term" value="F:actin filament binding"/>
    <property type="evidence" value="ECO:0007669"/>
    <property type="project" value="TreeGrafter"/>
</dbReference>
<dbReference type="GO" id="GO:0015629">
    <property type="term" value="C:actin cytoskeleton"/>
    <property type="evidence" value="ECO:0007669"/>
    <property type="project" value="TreeGrafter"/>
</dbReference>
<feature type="domain" description="PKD" evidence="3">
    <location>
        <begin position="460"/>
        <end position="520"/>
    </location>
</feature>
<dbReference type="InterPro" id="IPR013783">
    <property type="entry name" value="Ig-like_fold"/>
</dbReference>
<dbReference type="PANTHER" id="PTHR33351:SF1">
    <property type="entry name" value="IG-LIKE DOMAIN-CONTAINING PROTEIN-RELATED"/>
    <property type="match status" value="1"/>
</dbReference>
<feature type="chain" id="PRO_5016241987" evidence="2">
    <location>
        <begin position="29"/>
        <end position="771"/>
    </location>
</feature>
<dbReference type="SMART" id="SM00089">
    <property type="entry name" value="PKD"/>
    <property type="match status" value="1"/>
</dbReference>
<dbReference type="InterPro" id="IPR011050">
    <property type="entry name" value="Pectin_lyase_fold/virulence"/>
</dbReference>
<dbReference type="SUPFAM" id="SSF50405">
    <property type="entry name" value="Actin-crosslinking proteins"/>
    <property type="match status" value="2"/>
</dbReference>
<dbReference type="InterPro" id="IPR052883">
    <property type="entry name" value="Hisactophilin"/>
</dbReference>
<dbReference type="PROSITE" id="PS50093">
    <property type="entry name" value="PKD"/>
    <property type="match status" value="1"/>
</dbReference>
<evidence type="ECO:0000256" key="2">
    <source>
        <dbReference type="SAM" id="SignalP"/>
    </source>
</evidence>
<dbReference type="Gene3D" id="2.60.40.10">
    <property type="entry name" value="Immunoglobulins"/>
    <property type="match status" value="1"/>
</dbReference>
<dbReference type="InterPro" id="IPR022409">
    <property type="entry name" value="PKD/Chitinase_dom"/>
</dbReference>
<dbReference type="CDD" id="cd00146">
    <property type="entry name" value="PKD"/>
    <property type="match status" value="1"/>
</dbReference>
<proteinExistence type="predicted"/>
<dbReference type="Gene3D" id="2.80.10.50">
    <property type="match status" value="2"/>
</dbReference>
<dbReference type="GO" id="GO:0005975">
    <property type="term" value="P:carbohydrate metabolic process"/>
    <property type="evidence" value="ECO:0007669"/>
    <property type="project" value="UniProtKB-ARBA"/>
</dbReference>
<dbReference type="EMBL" id="PYAA01000028">
    <property type="protein sequence ID" value="RAN97601.1"/>
    <property type="molecule type" value="Genomic_DNA"/>
</dbReference>
<dbReference type="InterPro" id="IPR008999">
    <property type="entry name" value="Actin-crosslinking"/>
</dbReference>
<dbReference type="Pfam" id="PF18911">
    <property type="entry name" value="PKD_4"/>
    <property type="match status" value="1"/>
</dbReference>
<evidence type="ECO:0000313" key="4">
    <source>
        <dbReference type="EMBL" id="RAN97601.1"/>
    </source>
</evidence>
<keyword evidence="2" id="KW-0732">Signal</keyword>
<dbReference type="InterPro" id="IPR000601">
    <property type="entry name" value="PKD_dom"/>
</dbReference>
<evidence type="ECO:0000259" key="3">
    <source>
        <dbReference type="PROSITE" id="PS50093"/>
    </source>
</evidence>
<accession>A0A328N5Q9</accession>
<dbReference type="GO" id="GO:0030041">
    <property type="term" value="P:actin filament polymerization"/>
    <property type="evidence" value="ECO:0007669"/>
    <property type="project" value="TreeGrafter"/>
</dbReference>
<name>A0A328N5Q9_9ACTN</name>
<dbReference type="SUPFAM" id="SSF51126">
    <property type="entry name" value="Pectin lyase-like"/>
    <property type="match status" value="1"/>
</dbReference>
<sequence>MRRRSLAGLTAIAVTGGTLLATGAPAQADDPVMLLHVNQADANCSDQGPGSDDTPFCTIGAAAAVVTAPGEVWIDGGTYAERVTITSSGTPEAGIAFKARNPRTPVTLVGPNAGLVVDGQHDIYIQEINVSGSADVPALDLRNASNVVVAGGRFTMANVATAPAIRLANATWTWLDGLIATGAALADGLTMDASTSDVRVSNTLVSTAPNHVAADNGVGIRVDGPRSTIVGGDVAGFSGAAISVGPAASATVIANNRIRGGIGYGIHNRGAVGTGIANNDIQDRCLGGVRVDGASSQVSVQNNVLRNNGAFNQGYCDPQAPAGAEIGVHGAALSGTVIDYNNTWHQSTSATGYSWNGTRMGLTQFRTVSGQAAHDRYTSDVRDNVDSANSTAPGYQDLDTSGKPRRDDPAVATGAGPIVYADRGTAESIKYPVSSFDATVDLATSTVRVDASASTPGFVPIDSYEFRWGDGTSTSQSGPIATHKYATSGTYDVTVVPRGSDGLVGSSTEQVSVLRRTASVGLLALSNRRYVGTSASVLLPNQVGLTAAAQYDLADAGNGQVALVARANGRYVTQSANESLNAAGQVVGTTEKFTVVRNSEGTVSLKASNNLYVTADASGTVSMSASRSTIGTSEKFAQVPVADANRSLKASVNGRFVMADGAGVKPLIASAATAGSWERYDFADLGGGQIAVFARANSRFVSADGAGTKPLIANGPAVSTWERFTMVRNSDGTVSFKAGINNKYVSADGAGSKPLIANGPAVSTWEKFTLG</sequence>
<organism evidence="4 5">
    <name type="scientific">Micromonospora noduli</name>
    <dbReference type="NCBI Taxonomy" id="709876"/>
    <lineage>
        <taxon>Bacteria</taxon>
        <taxon>Bacillati</taxon>
        <taxon>Actinomycetota</taxon>
        <taxon>Actinomycetes</taxon>
        <taxon>Micromonosporales</taxon>
        <taxon>Micromonosporaceae</taxon>
        <taxon>Micromonospora</taxon>
    </lineage>
</organism>
<dbReference type="RefSeq" id="WP_181549332.1">
    <property type="nucleotide sequence ID" value="NZ_PYAA01000028.1"/>
</dbReference>
<gene>
    <name evidence="4" type="ORF">LAH08_04402</name>
</gene>